<evidence type="ECO:0000256" key="2">
    <source>
        <dbReference type="ARBA" id="ARBA00022691"/>
    </source>
</evidence>
<dbReference type="PANTHER" id="PTHR43409">
    <property type="entry name" value="ANAEROBIC MAGNESIUM-PROTOPORPHYRIN IX MONOMETHYL ESTER CYCLASE-RELATED"/>
    <property type="match status" value="1"/>
</dbReference>
<evidence type="ECO:0000259" key="6">
    <source>
        <dbReference type="PROSITE" id="PS51918"/>
    </source>
</evidence>
<dbReference type="SMART" id="SM00729">
    <property type="entry name" value="Elp3"/>
    <property type="match status" value="1"/>
</dbReference>
<dbReference type="Gene3D" id="3.20.20.70">
    <property type="entry name" value="Aldolase class I"/>
    <property type="match status" value="1"/>
</dbReference>
<keyword evidence="7" id="KW-0238">DNA-binding</keyword>
<dbReference type="Proteomes" id="UP000267841">
    <property type="component" value="Unassembled WGS sequence"/>
</dbReference>
<feature type="domain" description="Radical SAM core" evidence="6">
    <location>
        <begin position="33"/>
        <end position="264"/>
    </location>
</feature>
<dbReference type="InterPro" id="IPR023874">
    <property type="entry name" value="DNA_rSAM_put"/>
</dbReference>
<gene>
    <name evidence="7" type="ORF">BCF55_0577</name>
</gene>
<dbReference type="PROSITE" id="PS51918">
    <property type="entry name" value="RADICAL_SAM"/>
    <property type="match status" value="1"/>
</dbReference>
<dbReference type="Pfam" id="PF04055">
    <property type="entry name" value="Radical_SAM"/>
    <property type="match status" value="1"/>
</dbReference>
<keyword evidence="5" id="KW-0411">Iron-sulfur</keyword>
<dbReference type="InterPro" id="IPR007197">
    <property type="entry name" value="rSAM"/>
</dbReference>
<dbReference type="InterPro" id="IPR013785">
    <property type="entry name" value="Aldolase_TIM"/>
</dbReference>
<dbReference type="SFLD" id="SFLDS00029">
    <property type="entry name" value="Radical_SAM"/>
    <property type="match status" value="1"/>
</dbReference>
<proteinExistence type="predicted"/>
<keyword evidence="3" id="KW-0479">Metal-binding</keyword>
<dbReference type="InterPro" id="IPR051198">
    <property type="entry name" value="BchE-like"/>
</dbReference>
<name>A0A497XQ99_9AQUI</name>
<dbReference type="GO" id="GO:0046872">
    <property type="term" value="F:metal ion binding"/>
    <property type="evidence" value="ECO:0007669"/>
    <property type="project" value="UniProtKB-KW"/>
</dbReference>
<comment type="cofactor">
    <cofactor evidence="1">
        <name>[4Fe-4S] cluster</name>
        <dbReference type="ChEBI" id="CHEBI:49883"/>
    </cofactor>
</comment>
<dbReference type="GO" id="GO:0003677">
    <property type="term" value="F:DNA binding"/>
    <property type="evidence" value="ECO:0007669"/>
    <property type="project" value="UniProtKB-KW"/>
</dbReference>
<dbReference type="SFLD" id="SFLDG01082">
    <property type="entry name" value="B12-binding_domain_containing"/>
    <property type="match status" value="1"/>
</dbReference>
<evidence type="ECO:0000313" key="8">
    <source>
        <dbReference type="Proteomes" id="UP000267841"/>
    </source>
</evidence>
<evidence type="ECO:0000256" key="3">
    <source>
        <dbReference type="ARBA" id="ARBA00022723"/>
    </source>
</evidence>
<dbReference type="PANTHER" id="PTHR43409:SF4">
    <property type="entry name" value="RADICAL SAM SUPERFAMILY PROTEIN"/>
    <property type="match status" value="1"/>
</dbReference>
<dbReference type="Pfam" id="PF12836">
    <property type="entry name" value="HHH_3"/>
    <property type="match status" value="1"/>
</dbReference>
<comment type="caution">
    <text evidence="7">The sequence shown here is derived from an EMBL/GenBank/DDBJ whole genome shotgun (WGS) entry which is preliminary data.</text>
</comment>
<dbReference type="AlphaFoldDB" id="A0A497XQ99"/>
<dbReference type="EMBL" id="RCCJ01000001">
    <property type="protein sequence ID" value="RLJ70309.1"/>
    <property type="molecule type" value="Genomic_DNA"/>
</dbReference>
<dbReference type="InterPro" id="IPR010994">
    <property type="entry name" value="RuvA_2-like"/>
</dbReference>
<organism evidence="7 8">
    <name type="scientific">Hydrogenivirga caldilitoris</name>
    <dbReference type="NCBI Taxonomy" id="246264"/>
    <lineage>
        <taxon>Bacteria</taxon>
        <taxon>Pseudomonadati</taxon>
        <taxon>Aquificota</taxon>
        <taxon>Aquificia</taxon>
        <taxon>Aquificales</taxon>
        <taxon>Aquificaceae</taxon>
        <taxon>Hydrogenivirga</taxon>
    </lineage>
</organism>
<evidence type="ECO:0000256" key="1">
    <source>
        <dbReference type="ARBA" id="ARBA00001966"/>
    </source>
</evidence>
<dbReference type="InterPro" id="IPR006638">
    <property type="entry name" value="Elp3/MiaA/NifB-like_rSAM"/>
</dbReference>
<keyword evidence="2" id="KW-0949">S-adenosyl-L-methionine</keyword>
<dbReference type="RefSeq" id="WP_121013128.1">
    <property type="nucleotide sequence ID" value="NZ_RCCJ01000001.1"/>
</dbReference>
<dbReference type="InterPro" id="IPR058240">
    <property type="entry name" value="rSAM_sf"/>
</dbReference>
<dbReference type="GO" id="GO:0003824">
    <property type="term" value="F:catalytic activity"/>
    <property type="evidence" value="ECO:0007669"/>
    <property type="project" value="InterPro"/>
</dbReference>
<dbReference type="CDD" id="cd01335">
    <property type="entry name" value="Radical_SAM"/>
    <property type="match status" value="1"/>
</dbReference>
<sequence>MEPQRKLRLLSKLAKFECEKEPDLEGCIYKASTPMGKKPILKTMLSTYCDKNCDYCVFRRDRDNTPRLFINPEDMAKGFMELYRKGRVRGLFLSSGIFIHPEVTMEKLIDTASILRKRYGYKGYIHLKLMPGVSLQTLEEAVKLADRISMNIEAPNEDRLKRIAKGKSLRNEIIPKIAQVSRLLENYESKSHITQVMVGVSGETDEELLRSSEYLYRKLRLNRVYYSAFFPVKDTPLENRPPESKRREHRLYQADFLIRDYGFSWKELPFENGKLPEDRDPKEAWAERNIHLFPVELNRADYELLIKVPGIGIETAREIIRRRLKGALKTPEDLKGIRNLKKILNYVTLMGRYYGDILVYKV</sequence>
<dbReference type="Gene3D" id="1.10.150.320">
    <property type="entry name" value="Photosystem II 12 kDa extrinsic protein"/>
    <property type="match status" value="1"/>
</dbReference>
<reference evidence="7 8" key="1">
    <citation type="submission" date="2018-10" db="EMBL/GenBank/DDBJ databases">
        <title>Genomic Encyclopedia of Archaeal and Bacterial Type Strains, Phase II (KMG-II): from individual species to whole genera.</title>
        <authorList>
            <person name="Goeker M."/>
        </authorList>
    </citation>
    <scope>NUCLEOTIDE SEQUENCE [LARGE SCALE GENOMIC DNA]</scope>
    <source>
        <strain evidence="7 8">DSM 16510</strain>
    </source>
</reference>
<accession>A0A497XQ99</accession>
<dbReference type="GO" id="GO:0051536">
    <property type="term" value="F:iron-sulfur cluster binding"/>
    <property type="evidence" value="ECO:0007669"/>
    <property type="project" value="UniProtKB-KW"/>
</dbReference>
<keyword evidence="4" id="KW-0408">Iron</keyword>
<dbReference type="SUPFAM" id="SSF47781">
    <property type="entry name" value="RuvA domain 2-like"/>
    <property type="match status" value="1"/>
</dbReference>
<evidence type="ECO:0000313" key="7">
    <source>
        <dbReference type="EMBL" id="RLJ70309.1"/>
    </source>
</evidence>
<evidence type="ECO:0000256" key="5">
    <source>
        <dbReference type="ARBA" id="ARBA00023014"/>
    </source>
</evidence>
<dbReference type="SFLD" id="SFLDG01102">
    <property type="entry name" value="Uncharacterised_Radical_SAM_Su"/>
    <property type="match status" value="1"/>
</dbReference>
<protein>
    <submittedName>
        <fullName evidence="7">Putative DNA-binding helix-hairpin-helix protein</fullName>
    </submittedName>
</protein>
<dbReference type="SUPFAM" id="SSF102114">
    <property type="entry name" value="Radical SAM enzymes"/>
    <property type="match status" value="1"/>
</dbReference>
<keyword evidence="8" id="KW-1185">Reference proteome</keyword>
<dbReference type="OrthoDB" id="9801154at2"/>
<evidence type="ECO:0000256" key="4">
    <source>
        <dbReference type="ARBA" id="ARBA00023004"/>
    </source>
</evidence>